<dbReference type="EMBL" id="CP110257">
    <property type="protein sequence ID" value="UZD56204.1"/>
    <property type="molecule type" value="Genomic_DNA"/>
</dbReference>
<dbReference type="SUPFAM" id="SSF52266">
    <property type="entry name" value="SGNH hydrolase"/>
    <property type="match status" value="1"/>
</dbReference>
<dbReference type="Gene3D" id="3.40.50.1110">
    <property type="entry name" value="SGNH hydrolase"/>
    <property type="match status" value="1"/>
</dbReference>
<protein>
    <recommendedName>
        <fullName evidence="3">SGNH hydrolase-type esterase domain-containing protein</fullName>
    </recommendedName>
</protein>
<keyword evidence="2" id="KW-1185">Reference proteome</keyword>
<sequence>MSERWTGERLRVGGLAGAALLALTLALLAVLAVGSGGSGVRWQQPGAGATPLAVLGDSDSHSYGDSLSFPRDSDLRGGRYRASSLQWTEAVSRLRPGHLDLGPWGVWGVPVPIGRAARWLGLSLRQPRKEDYLHNFAYAGAGCDDLTRGGGRQTQHLLDLLASDRERWSRGVVVVRIGINDLGTREALDAFASDPVGSRSDAVVEACLRHIEEAVGLVRSRHPQVRLVLVGIFNNAHWARFSDRWQDPVAQERIARALDRFDHGLQAMTLRFGPAVFFDERSWFAARWGGRDGAGAPAYRAVALGPGLRVANTSGDEPSNAVLADGHAGTAWNAMWAASLIDLLNGTWQLRVPAVPPDEIVRLVRAVTSGEPRGAGQNP</sequence>
<organism evidence="1 2">
    <name type="scientific">Caldimonas aquatica</name>
    <dbReference type="NCBI Taxonomy" id="376175"/>
    <lineage>
        <taxon>Bacteria</taxon>
        <taxon>Pseudomonadati</taxon>
        <taxon>Pseudomonadota</taxon>
        <taxon>Betaproteobacteria</taxon>
        <taxon>Burkholderiales</taxon>
        <taxon>Sphaerotilaceae</taxon>
        <taxon>Caldimonas</taxon>
    </lineage>
</organism>
<dbReference type="RefSeq" id="WP_264894091.1">
    <property type="nucleotide sequence ID" value="NZ_CP110257.1"/>
</dbReference>
<proteinExistence type="predicted"/>
<evidence type="ECO:0008006" key="3">
    <source>
        <dbReference type="Google" id="ProtNLM"/>
    </source>
</evidence>
<dbReference type="InterPro" id="IPR036514">
    <property type="entry name" value="SGNH_hydro_sf"/>
</dbReference>
<evidence type="ECO:0000313" key="1">
    <source>
        <dbReference type="EMBL" id="UZD56204.1"/>
    </source>
</evidence>
<evidence type="ECO:0000313" key="2">
    <source>
        <dbReference type="Proteomes" id="UP001163266"/>
    </source>
</evidence>
<accession>A0ABY6MW10</accession>
<dbReference type="Proteomes" id="UP001163266">
    <property type="component" value="Chromosome"/>
</dbReference>
<reference evidence="1" key="1">
    <citation type="submission" date="2022-10" db="EMBL/GenBank/DDBJ databases">
        <title>Complete genome sequence of Schlegelella aquatica LMG 23380.</title>
        <authorList>
            <person name="Musilova J."/>
            <person name="Kourilova X."/>
            <person name="Bezdicek M."/>
            <person name="Hermankova K."/>
            <person name="Obruca S."/>
            <person name="Sedlar K."/>
        </authorList>
    </citation>
    <scope>NUCLEOTIDE SEQUENCE</scope>
    <source>
        <strain evidence="1">LMG 23380</strain>
    </source>
</reference>
<gene>
    <name evidence="1" type="ORF">OMP39_06425</name>
</gene>
<name>A0ABY6MW10_9BURK</name>